<keyword evidence="1" id="KW-0472">Membrane</keyword>
<keyword evidence="1" id="KW-0812">Transmembrane</keyword>
<accession>A0A556N6X8</accession>
<organism evidence="2 3">
    <name type="scientific">Fluviicola chungangensis</name>
    <dbReference type="NCBI Taxonomy" id="2597671"/>
    <lineage>
        <taxon>Bacteria</taxon>
        <taxon>Pseudomonadati</taxon>
        <taxon>Bacteroidota</taxon>
        <taxon>Flavobacteriia</taxon>
        <taxon>Flavobacteriales</taxon>
        <taxon>Crocinitomicaceae</taxon>
        <taxon>Fluviicola</taxon>
    </lineage>
</organism>
<protein>
    <submittedName>
        <fullName evidence="2">DUF4199 domain-containing protein</fullName>
    </submittedName>
</protein>
<evidence type="ECO:0000256" key="1">
    <source>
        <dbReference type="SAM" id="Phobius"/>
    </source>
</evidence>
<name>A0A556N6X8_9FLAO</name>
<feature type="transmembrane region" description="Helical" evidence="1">
    <location>
        <begin position="146"/>
        <end position="167"/>
    </location>
</feature>
<reference evidence="2 3" key="1">
    <citation type="submission" date="2019-07" db="EMBL/GenBank/DDBJ databases">
        <authorList>
            <person name="Huq M.A."/>
        </authorList>
    </citation>
    <scope>NUCLEOTIDE SEQUENCE [LARGE SCALE GENOMIC DNA]</scope>
    <source>
        <strain evidence="2 3">MAH-3</strain>
    </source>
</reference>
<keyword evidence="3" id="KW-1185">Reference proteome</keyword>
<sequence>MKKNVLVFGAVSGLISVLWFLFAMTFLDFDTHMTWGMYLGYASMFIANIFLVIGVKNYRDKYNGGVITFGKAFKVGILIALVASTVYVLTWLIYYYTSGTDFMEVYAECMKKELVDSGASAAAIAKQDAEMKEFAVMYRNPFFNAAVTYMEILPMGILFTVITAVVMRRKVPKSN</sequence>
<evidence type="ECO:0000313" key="3">
    <source>
        <dbReference type="Proteomes" id="UP000316008"/>
    </source>
</evidence>
<dbReference type="RefSeq" id="WP_144331477.1">
    <property type="nucleotide sequence ID" value="NZ_VLPL01000001.1"/>
</dbReference>
<keyword evidence="1" id="KW-1133">Transmembrane helix</keyword>
<dbReference type="InterPro" id="IPR025250">
    <property type="entry name" value="DUF4199"/>
</dbReference>
<evidence type="ECO:0000313" key="2">
    <source>
        <dbReference type="EMBL" id="TSJ47942.1"/>
    </source>
</evidence>
<proteinExistence type="predicted"/>
<dbReference type="Proteomes" id="UP000316008">
    <property type="component" value="Unassembled WGS sequence"/>
</dbReference>
<feature type="transmembrane region" description="Helical" evidence="1">
    <location>
        <begin position="35"/>
        <end position="55"/>
    </location>
</feature>
<gene>
    <name evidence="2" type="ORF">FO442_02075</name>
</gene>
<dbReference type="EMBL" id="VLPL01000001">
    <property type="protein sequence ID" value="TSJ47942.1"/>
    <property type="molecule type" value="Genomic_DNA"/>
</dbReference>
<dbReference type="OrthoDB" id="6384283at2"/>
<feature type="transmembrane region" description="Helical" evidence="1">
    <location>
        <begin position="7"/>
        <end position="29"/>
    </location>
</feature>
<comment type="caution">
    <text evidence="2">The sequence shown here is derived from an EMBL/GenBank/DDBJ whole genome shotgun (WGS) entry which is preliminary data.</text>
</comment>
<dbReference type="AlphaFoldDB" id="A0A556N6X8"/>
<feature type="transmembrane region" description="Helical" evidence="1">
    <location>
        <begin position="75"/>
        <end position="96"/>
    </location>
</feature>
<dbReference type="Pfam" id="PF13858">
    <property type="entry name" value="DUF4199"/>
    <property type="match status" value="1"/>
</dbReference>